<dbReference type="RefSeq" id="XP_006825678.1">
    <property type="nucleotide sequence ID" value="XM_006825615.1"/>
</dbReference>
<evidence type="ECO:0000256" key="1">
    <source>
        <dbReference type="SAM" id="SignalP"/>
    </source>
</evidence>
<evidence type="ECO:0000313" key="2">
    <source>
        <dbReference type="Proteomes" id="UP000694865"/>
    </source>
</evidence>
<proteinExistence type="predicted"/>
<reference evidence="3" key="1">
    <citation type="submission" date="2025-08" db="UniProtKB">
        <authorList>
            <consortium name="RefSeq"/>
        </authorList>
    </citation>
    <scope>IDENTIFICATION</scope>
    <source>
        <tissue evidence="3">Testes</tissue>
    </source>
</reference>
<keyword evidence="2" id="KW-1185">Reference proteome</keyword>
<protein>
    <submittedName>
        <fullName evidence="3">Uncharacterized protein LOC102809676</fullName>
    </submittedName>
</protein>
<feature type="signal peptide" evidence="1">
    <location>
        <begin position="1"/>
        <end position="22"/>
    </location>
</feature>
<sequence>AGIIALLVVGSVVVVVIGVCIAVCVCCCNACRSTTTTTHCVQQTSGSPTVVVSQSSQQQSVAQPYHASGIQMAPSVTPGFGYTPTAASNPMAEYPPPYAQGGMVDPKY</sequence>
<organism evidence="2 3">
    <name type="scientific">Saccoglossus kowalevskii</name>
    <name type="common">Acorn worm</name>
    <dbReference type="NCBI Taxonomy" id="10224"/>
    <lineage>
        <taxon>Eukaryota</taxon>
        <taxon>Metazoa</taxon>
        <taxon>Hemichordata</taxon>
        <taxon>Enteropneusta</taxon>
        <taxon>Harrimaniidae</taxon>
        <taxon>Saccoglossus</taxon>
    </lineage>
</organism>
<name>A0ABM0N087_SACKO</name>
<feature type="non-terminal residue" evidence="3">
    <location>
        <position position="1"/>
    </location>
</feature>
<evidence type="ECO:0000313" key="3">
    <source>
        <dbReference type="RefSeq" id="XP_006825678.1"/>
    </source>
</evidence>
<keyword evidence="1" id="KW-0732">Signal</keyword>
<feature type="chain" id="PRO_5047276067" evidence="1">
    <location>
        <begin position="23"/>
        <end position="108"/>
    </location>
</feature>
<accession>A0ABM0N087</accession>
<dbReference type="GeneID" id="102809676"/>
<dbReference type="Proteomes" id="UP000694865">
    <property type="component" value="Unplaced"/>
</dbReference>
<gene>
    <name evidence="3" type="primary">LOC102809676</name>
</gene>